<evidence type="ECO:0000313" key="4">
    <source>
        <dbReference type="Proteomes" id="UP000218615"/>
    </source>
</evidence>
<dbReference type="Proteomes" id="UP000218615">
    <property type="component" value="Unassembled WGS sequence"/>
</dbReference>
<feature type="transmembrane region" description="Helical" evidence="1">
    <location>
        <begin position="13"/>
        <end position="39"/>
    </location>
</feature>
<gene>
    <name evidence="3" type="ORF">MNV_440010</name>
</gene>
<dbReference type="AlphaFoldDB" id="A0A284VQU4"/>
<dbReference type="OrthoDB" id="148042at2157"/>
<dbReference type="EMBL" id="FZMP01000190">
    <property type="protein sequence ID" value="SNQ61661.1"/>
    <property type="molecule type" value="Genomic_DNA"/>
</dbReference>
<evidence type="ECO:0000259" key="2">
    <source>
        <dbReference type="Pfam" id="PF23985"/>
    </source>
</evidence>
<keyword evidence="4" id="KW-1185">Reference proteome</keyword>
<dbReference type="RefSeq" id="WP_096206320.1">
    <property type="nucleotide sequence ID" value="NZ_FZMP01000190.1"/>
</dbReference>
<sequence length="464" mass="50292">MKFLSSEKAVSEVLGYAIILGISITGVAMIILVGMPSIYKLQDMSTIRNAEQTFTLSDSLASSTLLGDALQRVINVNPGGGVVTVEPNGTGRESYIVIKSANDTFNITIPMGMVKYTYGDRIIGYEGGGIWSKYPSGGSVMISPPEFHYDGRTLTFPALTVGGNATVGGNGASKVIFKKNSTQVLFPNTIIDKNRTNPLNYSISGKVYVNITSDFYDAWADYARSLSYTNVSTNSINRTTSIVLTVVPSTLGGSTTITNPISFKGLPDDNTPLDNFSFRIYGKSGGQFLDWDLRAISPSGTKTLIYYIKDTSLTIGYKDTAYNEPAETWGTVPYTPQTDSNGKYIDVDLLNQSVNLTYSNQIPVGSNSGCSNRIIQSSNFNDTAFSWGNSPYITEDNENKTQPLYNITQHYFQKMAQEGDVFFVQCQSGGLGVKGNSSMVINYNATGAITFLHISNNVADVSIN</sequence>
<evidence type="ECO:0000313" key="3">
    <source>
        <dbReference type="EMBL" id="SNQ61661.1"/>
    </source>
</evidence>
<dbReference type="InterPro" id="IPR055713">
    <property type="entry name" value="DUF7289"/>
</dbReference>
<reference evidence="4" key="1">
    <citation type="submission" date="2017-06" db="EMBL/GenBank/DDBJ databases">
        <authorList>
            <person name="Cremers G."/>
        </authorList>
    </citation>
    <scope>NUCLEOTIDE SEQUENCE [LARGE SCALE GENOMIC DNA]</scope>
</reference>
<proteinExistence type="predicted"/>
<name>A0A284VQU4_9EURY</name>
<keyword evidence="1" id="KW-0472">Membrane</keyword>
<protein>
    <recommendedName>
        <fullName evidence="2">DUF7308 domain-containing protein</fullName>
    </recommendedName>
</protein>
<dbReference type="Pfam" id="PF23985">
    <property type="entry name" value="DUF7308"/>
    <property type="match status" value="1"/>
</dbReference>
<accession>A0A284VQU4</accession>
<keyword evidence="1" id="KW-1133">Transmembrane helix</keyword>
<organism evidence="3 4">
    <name type="scientific">Candidatus Methanoperedens nitratireducens</name>
    <dbReference type="NCBI Taxonomy" id="1392998"/>
    <lineage>
        <taxon>Archaea</taxon>
        <taxon>Methanobacteriati</taxon>
        <taxon>Methanobacteriota</taxon>
        <taxon>Stenosarchaea group</taxon>
        <taxon>Methanomicrobia</taxon>
        <taxon>Methanosarcinales</taxon>
        <taxon>ANME-2 cluster</taxon>
        <taxon>Candidatus Methanoperedentaceae</taxon>
        <taxon>Candidatus Methanoperedens</taxon>
    </lineage>
</organism>
<dbReference type="Pfam" id="PF23960">
    <property type="entry name" value="DUF7289"/>
    <property type="match status" value="1"/>
</dbReference>
<dbReference type="InterPro" id="IPR055732">
    <property type="entry name" value="DUF7308"/>
</dbReference>
<feature type="domain" description="DUF7308" evidence="2">
    <location>
        <begin position="272"/>
        <end position="436"/>
    </location>
</feature>
<keyword evidence="1" id="KW-0812">Transmembrane</keyword>
<evidence type="ECO:0000256" key="1">
    <source>
        <dbReference type="SAM" id="Phobius"/>
    </source>
</evidence>